<reference evidence="2 3" key="1">
    <citation type="submission" date="2019-03" db="EMBL/GenBank/DDBJ databases">
        <title>Genomic analyses of the natural microbiome of Caenorhabditis elegans.</title>
        <authorList>
            <person name="Samuel B."/>
        </authorList>
    </citation>
    <scope>NUCLEOTIDE SEQUENCE [LARGE SCALE GENOMIC DNA]</scope>
    <source>
        <strain evidence="2 3">JUb102</strain>
    </source>
</reference>
<dbReference type="Pfam" id="PF05272">
    <property type="entry name" value="VapE-like_dom"/>
    <property type="match status" value="1"/>
</dbReference>
<dbReference type="InterPro" id="IPR027417">
    <property type="entry name" value="P-loop_NTPase"/>
</dbReference>
<dbReference type="InterPro" id="IPR007936">
    <property type="entry name" value="VapE-like_dom"/>
</dbReference>
<sequence length="752" mass="85822">MRITYSVGRSAKDNRPQSAQASSFEEYKLAIKALRKKIYILPTDSIETMREKKARLNYIWGALNNETKGRSAINAGTRQVLWLDMDGCSLGAWNTLKGVLSMYCCFCYTTASHEHVTVKNEQRWRIGIMLDSSVTAQLYSELGSCVEQEIMNCYQLLSDEPIKWDHSVYEPSHMVFAPHESAQFLEFEGAVIHVKTILASELTSHSNKADISNFNVVPDDDSSRLTALHNVNRNTFDDMRSALWHPEVLSLAENYPTWVGMGNRLAWFKNTRYEDRAKALWIEWSAKAEKGNEEAALNKWPQLCANRTGYQAIFAIAQKVGWVNPSIKRFSTTRVTVNDFHNTQQVNESLSQPLFKRDKYGQIEATIDNASKAVMHPDFIDIEIRFDAFRDQIMFSPIGSNEWKSFSDADYSRLRIVMEKRGFKAVGRELVRDVVLLAAEENQYDSAIEWLTSLEWDGAKRVDRFCHTHFGTEDSAYTRAVSLYMWTAMAGRVLAPGIKADMVPILVGAQGCGKSSGVAALSPDPASFVEISFAEKDDDLARKMRGRIVVEIGELRGLSTKDLESIKAFVTRTHENWIPKFKEFATQFPRRSLIIGTTNEDEFLADRTGNRRWLPIEVVKVNVDKIKCDALQLWAEAREIFKADGIQYRTAEYLATQIHDKHTIKDAWLEIIERWLDEPDVMTGEKPRARRFLRSGEILQEALNIDPKNISRREQMRIGNVLQSCGYKSVQRRVDGKVARIYESPVATCTNY</sequence>
<dbReference type="Proteomes" id="UP000295055">
    <property type="component" value="Unassembled WGS sequence"/>
</dbReference>
<dbReference type="EMBL" id="SMAS01000002">
    <property type="protein sequence ID" value="TCT36732.1"/>
    <property type="molecule type" value="Genomic_DNA"/>
</dbReference>
<comment type="caution">
    <text evidence="2">The sequence shown here is derived from an EMBL/GenBank/DDBJ whole genome shotgun (WGS) entry which is preliminary data.</text>
</comment>
<evidence type="ECO:0000313" key="2">
    <source>
        <dbReference type="EMBL" id="TCT36732.1"/>
    </source>
</evidence>
<evidence type="ECO:0000313" key="3">
    <source>
        <dbReference type="Proteomes" id="UP000295055"/>
    </source>
</evidence>
<dbReference type="PANTHER" id="PTHR34985">
    <property type="entry name" value="SLR0554 PROTEIN"/>
    <property type="match status" value="1"/>
</dbReference>
<name>A0A4R3NMC6_9GAMM</name>
<feature type="domain" description="Virulence-associated protein E-like" evidence="1">
    <location>
        <begin position="451"/>
        <end position="646"/>
    </location>
</feature>
<evidence type="ECO:0000259" key="1">
    <source>
        <dbReference type="Pfam" id="PF05272"/>
    </source>
</evidence>
<dbReference type="RefSeq" id="WP_132495408.1">
    <property type="nucleotide sequence ID" value="NZ_JBEEUX010000001.1"/>
</dbReference>
<dbReference type="OrthoDB" id="9763644at2"/>
<accession>A0A4R3NMC6</accession>
<gene>
    <name evidence="2" type="ORF">EC835_102183</name>
</gene>
<dbReference type="SUPFAM" id="SSF52540">
    <property type="entry name" value="P-loop containing nucleoside triphosphate hydrolases"/>
    <property type="match status" value="1"/>
</dbReference>
<organism evidence="2 3">
    <name type="scientific">Providencia alcalifaciens</name>
    <dbReference type="NCBI Taxonomy" id="126385"/>
    <lineage>
        <taxon>Bacteria</taxon>
        <taxon>Pseudomonadati</taxon>
        <taxon>Pseudomonadota</taxon>
        <taxon>Gammaproteobacteria</taxon>
        <taxon>Enterobacterales</taxon>
        <taxon>Morganellaceae</taxon>
        <taxon>Providencia</taxon>
    </lineage>
</organism>
<protein>
    <submittedName>
        <fullName evidence="2">Virulence-associated protein E</fullName>
    </submittedName>
</protein>
<dbReference type="PANTHER" id="PTHR34985:SF1">
    <property type="entry name" value="SLR0554 PROTEIN"/>
    <property type="match status" value="1"/>
</dbReference>
<proteinExistence type="predicted"/>
<dbReference type="AlphaFoldDB" id="A0A4R3NMC6"/>